<feature type="domain" description="HTH arsR-type" evidence="1">
    <location>
        <begin position="15"/>
        <end position="108"/>
    </location>
</feature>
<dbReference type="InterPro" id="IPR036388">
    <property type="entry name" value="WH-like_DNA-bd_sf"/>
</dbReference>
<name>A0A1E8CLN7_9GAMM</name>
<dbReference type="GO" id="GO:0003700">
    <property type="term" value="F:DNA-binding transcription factor activity"/>
    <property type="evidence" value="ECO:0007669"/>
    <property type="project" value="InterPro"/>
</dbReference>
<dbReference type="SUPFAM" id="SSF46785">
    <property type="entry name" value="Winged helix' DNA-binding domain"/>
    <property type="match status" value="1"/>
</dbReference>
<dbReference type="PANTHER" id="PTHR43861:SF1">
    <property type="entry name" value="TRANS-ACONITATE 2-METHYLTRANSFERASE"/>
    <property type="match status" value="1"/>
</dbReference>
<dbReference type="CDD" id="cd00090">
    <property type="entry name" value="HTH_ARSR"/>
    <property type="match status" value="1"/>
</dbReference>
<gene>
    <name evidence="2" type="ORF">PHACT_09575</name>
</gene>
<dbReference type="GO" id="GO:0008757">
    <property type="term" value="F:S-adenosylmethionine-dependent methyltransferase activity"/>
    <property type="evidence" value="ECO:0007669"/>
    <property type="project" value="InterPro"/>
</dbReference>
<dbReference type="EMBL" id="MASR01000001">
    <property type="protein sequence ID" value="OFE13360.1"/>
    <property type="molecule type" value="Genomic_DNA"/>
</dbReference>
<organism evidence="2 3">
    <name type="scientific">Pseudohongiella acticola</name>
    <dbReference type="NCBI Taxonomy" id="1524254"/>
    <lineage>
        <taxon>Bacteria</taxon>
        <taxon>Pseudomonadati</taxon>
        <taxon>Pseudomonadota</taxon>
        <taxon>Gammaproteobacteria</taxon>
        <taxon>Pseudomonadales</taxon>
        <taxon>Pseudohongiellaceae</taxon>
        <taxon>Pseudohongiella</taxon>
    </lineage>
</organism>
<dbReference type="STRING" id="1524254.PHACT_09575"/>
<proteinExistence type="predicted"/>
<dbReference type="NCBIfam" id="NF033788">
    <property type="entry name" value="HTH_metalloreg"/>
    <property type="match status" value="1"/>
</dbReference>
<evidence type="ECO:0000259" key="1">
    <source>
        <dbReference type="PROSITE" id="PS50987"/>
    </source>
</evidence>
<dbReference type="Gene3D" id="1.10.10.10">
    <property type="entry name" value="Winged helix-like DNA-binding domain superfamily/Winged helix DNA-binding domain"/>
    <property type="match status" value="1"/>
</dbReference>
<dbReference type="InterPro" id="IPR011991">
    <property type="entry name" value="ArsR-like_HTH"/>
</dbReference>
<dbReference type="Pfam" id="PF08241">
    <property type="entry name" value="Methyltransf_11"/>
    <property type="match status" value="1"/>
</dbReference>
<protein>
    <recommendedName>
        <fullName evidence="1">HTH arsR-type domain-containing protein</fullName>
    </recommendedName>
</protein>
<dbReference type="Proteomes" id="UP000175669">
    <property type="component" value="Unassembled WGS sequence"/>
</dbReference>
<dbReference type="PROSITE" id="PS50987">
    <property type="entry name" value="HTH_ARSR_2"/>
    <property type="match status" value="1"/>
</dbReference>
<dbReference type="OrthoDB" id="5297460at2"/>
<evidence type="ECO:0000313" key="2">
    <source>
        <dbReference type="EMBL" id="OFE13360.1"/>
    </source>
</evidence>
<dbReference type="SUPFAM" id="SSF53335">
    <property type="entry name" value="S-adenosyl-L-methionine-dependent methyltransferases"/>
    <property type="match status" value="1"/>
</dbReference>
<accession>A0A1E8CLN7</accession>
<dbReference type="PRINTS" id="PR00778">
    <property type="entry name" value="HTHARSR"/>
</dbReference>
<dbReference type="SMART" id="SM00418">
    <property type="entry name" value="HTH_ARSR"/>
    <property type="match status" value="1"/>
</dbReference>
<reference evidence="3" key="1">
    <citation type="submission" date="2016-07" db="EMBL/GenBank/DDBJ databases">
        <authorList>
            <person name="Florea S."/>
            <person name="Webb J.S."/>
            <person name="Jaromczyk J."/>
            <person name="Schardl C.L."/>
        </authorList>
    </citation>
    <scope>NUCLEOTIDE SEQUENCE [LARGE SCALE GENOMIC DNA]</scope>
    <source>
        <strain evidence="3">KCTC 42131</strain>
    </source>
</reference>
<dbReference type="InterPro" id="IPR001845">
    <property type="entry name" value="HTH_ArsR_DNA-bd_dom"/>
</dbReference>
<dbReference type="RefSeq" id="WP_070117356.1">
    <property type="nucleotide sequence ID" value="NZ_CAXATG010000004.1"/>
</dbReference>
<dbReference type="AlphaFoldDB" id="A0A1E8CLN7"/>
<dbReference type="CDD" id="cd02440">
    <property type="entry name" value="AdoMet_MTases"/>
    <property type="match status" value="1"/>
</dbReference>
<keyword evidence="3" id="KW-1185">Reference proteome</keyword>
<dbReference type="InterPro" id="IPR013216">
    <property type="entry name" value="Methyltransf_11"/>
</dbReference>
<dbReference type="Gene3D" id="3.40.50.150">
    <property type="entry name" value="Vaccinia Virus protein VP39"/>
    <property type="match status" value="1"/>
</dbReference>
<evidence type="ECO:0000313" key="3">
    <source>
        <dbReference type="Proteomes" id="UP000175669"/>
    </source>
</evidence>
<dbReference type="InterPro" id="IPR029063">
    <property type="entry name" value="SAM-dependent_MTases_sf"/>
</dbReference>
<dbReference type="Pfam" id="PF01022">
    <property type="entry name" value="HTH_5"/>
    <property type="match status" value="1"/>
</dbReference>
<dbReference type="PANTHER" id="PTHR43861">
    <property type="entry name" value="TRANS-ACONITATE 2-METHYLTRANSFERASE-RELATED"/>
    <property type="match status" value="1"/>
</dbReference>
<comment type="caution">
    <text evidence="2">The sequence shown here is derived from an EMBL/GenBank/DDBJ whole genome shotgun (WGS) entry which is preliminary data.</text>
</comment>
<sequence>MSANPQTIDINTRLASANCTDALTRVFKALADPLRLDILRLLRTESFGVLELCRIVSVRQSALSHHLKILAQAGLVSTRREGNSIFYRRALLLTDDPQLAVKQSAFAALDQLTLRGELARGVQQIHDERSEQSLLFFERHAERFLEKQELVAEYANYRDTLHDLLDDLKLPKQADVLEVGPGESPLLSELTSRFHRLTALDNSMEMLNRARSALTQRLGADDTDHPVEFIHGDTRAALAQNLVFDLLIYNMVLHHIPSPRETFEDCAQLLRSGGSLLLIDLSHHDQDWVRESCGDLWLGFTEQDLDAWADDAGLTSGQRVYLGLRNGFQVQMRVFTRTDSTTDIN</sequence>
<dbReference type="InterPro" id="IPR036390">
    <property type="entry name" value="WH_DNA-bd_sf"/>
</dbReference>